<dbReference type="Proteomes" id="UP001174691">
    <property type="component" value="Unassembled WGS sequence"/>
</dbReference>
<name>A0AA38SB21_9PEZI</name>
<dbReference type="EMBL" id="JANBVN010000021">
    <property type="protein sequence ID" value="KAJ9161561.1"/>
    <property type="molecule type" value="Genomic_DNA"/>
</dbReference>
<evidence type="ECO:0000313" key="2">
    <source>
        <dbReference type="Proteomes" id="UP001174691"/>
    </source>
</evidence>
<dbReference type="AlphaFoldDB" id="A0AA38SB21"/>
<dbReference type="Gene3D" id="3.40.50.300">
    <property type="entry name" value="P-loop containing nucleotide triphosphate hydrolases"/>
    <property type="match status" value="1"/>
</dbReference>
<dbReference type="SUPFAM" id="SSF52540">
    <property type="entry name" value="P-loop containing nucleoside triphosphate hydrolases"/>
    <property type="match status" value="1"/>
</dbReference>
<keyword evidence="2" id="KW-1185">Reference proteome</keyword>
<organism evidence="1 2">
    <name type="scientific">Coniochaeta hoffmannii</name>
    <dbReference type="NCBI Taxonomy" id="91930"/>
    <lineage>
        <taxon>Eukaryota</taxon>
        <taxon>Fungi</taxon>
        <taxon>Dikarya</taxon>
        <taxon>Ascomycota</taxon>
        <taxon>Pezizomycotina</taxon>
        <taxon>Sordariomycetes</taxon>
        <taxon>Sordariomycetidae</taxon>
        <taxon>Coniochaetales</taxon>
        <taxon>Coniochaetaceae</taxon>
        <taxon>Coniochaeta</taxon>
    </lineage>
</organism>
<reference evidence="1" key="1">
    <citation type="submission" date="2022-07" db="EMBL/GenBank/DDBJ databases">
        <title>Fungi with potential for degradation of polypropylene.</title>
        <authorList>
            <person name="Gostincar C."/>
        </authorList>
    </citation>
    <scope>NUCLEOTIDE SEQUENCE</scope>
    <source>
        <strain evidence="1">EXF-13287</strain>
    </source>
</reference>
<comment type="caution">
    <text evidence="1">The sequence shown here is derived from an EMBL/GenBank/DDBJ whole genome shotgun (WGS) entry which is preliminary data.</text>
</comment>
<proteinExistence type="predicted"/>
<dbReference type="InterPro" id="IPR027417">
    <property type="entry name" value="P-loop_NTPase"/>
</dbReference>
<protein>
    <recommendedName>
        <fullName evidence="3">P-loop containing nucleoside triphosphate hydrolase protein</fullName>
    </recommendedName>
</protein>
<evidence type="ECO:0000313" key="1">
    <source>
        <dbReference type="EMBL" id="KAJ9161561.1"/>
    </source>
</evidence>
<accession>A0AA38SB21</accession>
<evidence type="ECO:0008006" key="3">
    <source>
        <dbReference type="Google" id="ProtNLM"/>
    </source>
</evidence>
<sequence>MASKTLAVFGQGGAGKKTLVGSLLYKCEGITMDVLRHLEGSTDRKYESVVPFFEQRGLAMSFYAPSGKIEVDNSTTTPDIAIWLADVANADRGAASSSELASRISNGSLKPKEKLLILLNKMDQVDWSEAAFKEAAAHFRSNNPGSTVTYIIPISASHGDNFFELADYPWLRDGSVTPVLHAFG</sequence>
<gene>
    <name evidence="1" type="ORF">NKR19_g2187</name>
</gene>